<reference evidence="8 9" key="1">
    <citation type="submission" date="2018-09" db="EMBL/GenBank/DDBJ databases">
        <title>Alcanivorax profundi sp. nov., isolated from 1000 m-depth seawater of the Mariana Trench.</title>
        <authorList>
            <person name="Liu J."/>
        </authorList>
    </citation>
    <scope>NUCLEOTIDE SEQUENCE [LARGE SCALE GENOMIC DNA]</scope>
    <source>
        <strain evidence="8 9">MTEO17</strain>
    </source>
</reference>
<proteinExistence type="inferred from homology"/>
<accession>A0A418Y1Z3</accession>
<keyword evidence="1 5" id="KW-0963">Cytoplasm</keyword>
<comment type="caution">
    <text evidence="8">The sequence shown here is derived from an EMBL/GenBank/DDBJ whole genome shotgun (WGS) entry which is preliminary data.</text>
</comment>
<keyword evidence="4 5" id="KW-0143">Chaperone</keyword>
<evidence type="ECO:0000256" key="4">
    <source>
        <dbReference type="ARBA" id="ARBA00023186"/>
    </source>
</evidence>
<dbReference type="SUPFAM" id="SSF50346">
    <property type="entry name" value="PRC-barrel domain"/>
    <property type="match status" value="1"/>
</dbReference>
<comment type="domain">
    <text evidence="5">The PRC barrel domain binds ribosomal protein uS19.</text>
</comment>
<dbReference type="InterPro" id="IPR036976">
    <property type="entry name" value="RimM_N_sf"/>
</dbReference>
<dbReference type="EMBL" id="QYYA01000001">
    <property type="protein sequence ID" value="RJG19500.1"/>
    <property type="molecule type" value="Genomic_DNA"/>
</dbReference>
<feature type="domain" description="RimM N-terminal" evidence="6">
    <location>
        <begin position="13"/>
        <end position="99"/>
    </location>
</feature>
<dbReference type="GO" id="GO:0005840">
    <property type="term" value="C:ribosome"/>
    <property type="evidence" value="ECO:0007669"/>
    <property type="project" value="InterPro"/>
</dbReference>
<dbReference type="InterPro" id="IPR011961">
    <property type="entry name" value="RimM"/>
</dbReference>
<dbReference type="Gene3D" id="2.30.30.240">
    <property type="entry name" value="PRC-barrel domain"/>
    <property type="match status" value="1"/>
</dbReference>
<dbReference type="NCBIfam" id="TIGR02273">
    <property type="entry name" value="16S_RimM"/>
    <property type="match status" value="1"/>
</dbReference>
<comment type="function">
    <text evidence="5">An accessory protein needed during the final step in the assembly of 30S ribosomal subunit, possibly for assembly of the head region. Essential for efficient processing of 16S rRNA. May be needed both before and after RbfA during the maturation of 16S rRNA. It has affinity for free ribosomal 30S subunits but not for 70S ribosomes.</text>
</comment>
<dbReference type="GO" id="GO:0006364">
    <property type="term" value="P:rRNA processing"/>
    <property type="evidence" value="ECO:0007669"/>
    <property type="project" value="UniProtKB-UniRule"/>
</dbReference>
<dbReference type="Pfam" id="PF05239">
    <property type="entry name" value="PRC"/>
    <property type="match status" value="1"/>
</dbReference>
<keyword evidence="3 5" id="KW-0698">rRNA processing</keyword>
<dbReference type="AlphaFoldDB" id="A0A418Y1Z3"/>
<dbReference type="InterPro" id="IPR011033">
    <property type="entry name" value="PRC_barrel-like_sf"/>
</dbReference>
<dbReference type="Proteomes" id="UP000283734">
    <property type="component" value="Unassembled WGS sequence"/>
</dbReference>
<evidence type="ECO:0000313" key="9">
    <source>
        <dbReference type="Proteomes" id="UP000283734"/>
    </source>
</evidence>
<keyword evidence="9" id="KW-1185">Reference proteome</keyword>
<evidence type="ECO:0000256" key="2">
    <source>
        <dbReference type="ARBA" id="ARBA00022517"/>
    </source>
</evidence>
<comment type="similarity">
    <text evidence="5">Belongs to the RimM family.</text>
</comment>
<evidence type="ECO:0000256" key="3">
    <source>
        <dbReference type="ARBA" id="ARBA00022552"/>
    </source>
</evidence>
<evidence type="ECO:0000259" key="7">
    <source>
        <dbReference type="Pfam" id="PF05239"/>
    </source>
</evidence>
<dbReference type="Pfam" id="PF01782">
    <property type="entry name" value="RimM"/>
    <property type="match status" value="1"/>
</dbReference>
<dbReference type="InterPro" id="IPR009000">
    <property type="entry name" value="Transl_B-barrel_sf"/>
</dbReference>
<dbReference type="GO" id="GO:0043022">
    <property type="term" value="F:ribosome binding"/>
    <property type="evidence" value="ECO:0007669"/>
    <property type="project" value="InterPro"/>
</dbReference>
<evidence type="ECO:0000256" key="5">
    <source>
        <dbReference type="HAMAP-Rule" id="MF_00014"/>
    </source>
</evidence>
<keyword evidence="2 5" id="KW-0690">Ribosome biogenesis</keyword>
<dbReference type="OrthoDB" id="9783509at2"/>
<dbReference type="SUPFAM" id="SSF50447">
    <property type="entry name" value="Translation proteins"/>
    <property type="match status" value="1"/>
</dbReference>
<organism evidence="8 9">
    <name type="scientific">Alcanivorax profundi</name>
    <dbReference type="NCBI Taxonomy" id="2338368"/>
    <lineage>
        <taxon>Bacteria</taxon>
        <taxon>Pseudomonadati</taxon>
        <taxon>Pseudomonadota</taxon>
        <taxon>Gammaproteobacteria</taxon>
        <taxon>Oceanospirillales</taxon>
        <taxon>Alcanivoracaceae</taxon>
        <taxon>Alcanivorax</taxon>
    </lineage>
</organism>
<dbReference type="HAMAP" id="MF_00014">
    <property type="entry name" value="Ribosome_mat_RimM"/>
    <property type="match status" value="1"/>
</dbReference>
<comment type="subcellular location">
    <subcellularLocation>
        <location evidence="5">Cytoplasm</location>
    </subcellularLocation>
</comment>
<name>A0A418Y1Z3_9GAMM</name>
<dbReference type="PANTHER" id="PTHR33692:SF1">
    <property type="entry name" value="RIBOSOME MATURATION FACTOR RIMM"/>
    <property type="match status" value="1"/>
</dbReference>
<sequence>MITGGQTSSELEVVGRILGVHGVQGWVKVFSNTDPRENIQHYQPWHLKQGGSRSGGEWKPVKVIGFRPQGKGLIAQLEGVTDRNMAAALVGQDIGIPRDLLPQSGGGEYYWRDLIGLRVFHSEGADFGKVVRMLETGANDVVVVRGDSKSLDRRERLIPWQPDDVITDVNLAEGRMTVDWDPDF</sequence>
<dbReference type="RefSeq" id="WP_022985638.1">
    <property type="nucleotide sequence ID" value="NZ_CAXGPP010000009.1"/>
</dbReference>
<dbReference type="GO" id="GO:0042274">
    <property type="term" value="P:ribosomal small subunit biogenesis"/>
    <property type="evidence" value="ECO:0007669"/>
    <property type="project" value="UniProtKB-UniRule"/>
</dbReference>
<dbReference type="InterPro" id="IPR002676">
    <property type="entry name" value="RimM_N"/>
</dbReference>
<dbReference type="GO" id="GO:0005737">
    <property type="term" value="C:cytoplasm"/>
    <property type="evidence" value="ECO:0007669"/>
    <property type="project" value="UniProtKB-SubCell"/>
</dbReference>
<dbReference type="PANTHER" id="PTHR33692">
    <property type="entry name" value="RIBOSOME MATURATION FACTOR RIMM"/>
    <property type="match status" value="1"/>
</dbReference>
<feature type="domain" description="PRC-barrel" evidence="7">
    <location>
        <begin position="107"/>
        <end position="179"/>
    </location>
</feature>
<evidence type="ECO:0000259" key="6">
    <source>
        <dbReference type="Pfam" id="PF01782"/>
    </source>
</evidence>
<dbReference type="InterPro" id="IPR027275">
    <property type="entry name" value="PRC-brl_dom"/>
</dbReference>
<comment type="subunit">
    <text evidence="5">Binds ribosomal protein uS19.</text>
</comment>
<protein>
    <recommendedName>
        <fullName evidence="5">Ribosome maturation factor RimM</fullName>
    </recommendedName>
</protein>
<gene>
    <name evidence="5 8" type="primary">rimM</name>
    <name evidence="8" type="ORF">D4A39_01140</name>
</gene>
<evidence type="ECO:0000313" key="8">
    <source>
        <dbReference type="EMBL" id="RJG19500.1"/>
    </source>
</evidence>
<dbReference type="Gene3D" id="2.40.30.60">
    <property type="entry name" value="RimM"/>
    <property type="match status" value="1"/>
</dbReference>
<evidence type="ECO:0000256" key="1">
    <source>
        <dbReference type="ARBA" id="ARBA00022490"/>
    </source>
</evidence>